<proteinExistence type="predicted"/>
<dbReference type="EMBL" id="WOWK01000033">
    <property type="protein sequence ID" value="KAF0325906.1"/>
    <property type="molecule type" value="Genomic_DNA"/>
</dbReference>
<feature type="non-terminal residue" evidence="1">
    <location>
        <position position="1"/>
    </location>
</feature>
<accession>A0A8H3WBM8</accession>
<gene>
    <name evidence="1" type="ORF">GQ607_006724</name>
</gene>
<evidence type="ECO:0000313" key="2">
    <source>
        <dbReference type="Proteomes" id="UP000434172"/>
    </source>
</evidence>
<keyword evidence="2" id="KW-1185">Reference proteome</keyword>
<organism evidence="1 2">
    <name type="scientific">Colletotrichum asianum</name>
    <dbReference type="NCBI Taxonomy" id="702518"/>
    <lineage>
        <taxon>Eukaryota</taxon>
        <taxon>Fungi</taxon>
        <taxon>Dikarya</taxon>
        <taxon>Ascomycota</taxon>
        <taxon>Pezizomycotina</taxon>
        <taxon>Sordariomycetes</taxon>
        <taxon>Hypocreomycetidae</taxon>
        <taxon>Glomerellales</taxon>
        <taxon>Glomerellaceae</taxon>
        <taxon>Colletotrichum</taxon>
        <taxon>Colletotrichum gloeosporioides species complex</taxon>
    </lineage>
</organism>
<comment type="caution">
    <text evidence="1">The sequence shown here is derived from an EMBL/GenBank/DDBJ whole genome shotgun (WGS) entry which is preliminary data.</text>
</comment>
<sequence>FAHLETPHIPRQAPCIPPQPLSLCLPLQHLPRRQSGLVSSDSASTKRFRPRIRRAPTADRRLTDGRMQHSLMHSRASVCTACRGTSAIRSSPISAFSSVSPVQCHLSRPSCVSAARILRTAYPPRTSPSFDNSRVPRTCIPLQSLAEGTGWWWVAAQHV</sequence>
<dbReference type="AlphaFoldDB" id="A0A8H3WBM8"/>
<name>A0A8H3WBM8_9PEZI</name>
<protein>
    <submittedName>
        <fullName evidence="1">Uncharacterized protein</fullName>
    </submittedName>
</protein>
<reference evidence="1 2" key="1">
    <citation type="submission" date="2019-12" db="EMBL/GenBank/DDBJ databases">
        <title>A genome sequence resource for the geographically widespread anthracnose pathogen Colletotrichum asianum.</title>
        <authorList>
            <person name="Meng Y."/>
        </authorList>
    </citation>
    <scope>NUCLEOTIDE SEQUENCE [LARGE SCALE GENOMIC DNA]</scope>
    <source>
        <strain evidence="1 2">ICMP 18580</strain>
    </source>
</reference>
<evidence type="ECO:0000313" key="1">
    <source>
        <dbReference type="EMBL" id="KAF0325906.1"/>
    </source>
</evidence>
<dbReference type="Proteomes" id="UP000434172">
    <property type="component" value="Unassembled WGS sequence"/>
</dbReference>